<dbReference type="GO" id="GO:0006220">
    <property type="term" value="P:pyrimidine nucleotide metabolic process"/>
    <property type="evidence" value="ECO:0007669"/>
    <property type="project" value="InterPro"/>
</dbReference>
<dbReference type="PANTHER" id="PTHR11086">
    <property type="entry name" value="DEOXYCYTIDYLATE DEAMINASE-RELATED"/>
    <property type="match status" value="1"/>
</dbReference>
<evidence type="ECO:0000259" key="3">
    <source>
        <dbReference type="PROSITE" id="PS51747"/>
    </source>
</evidence>
<dbReference type="GO" id="GO:0004132">
    <property type="term" value="F:dCMP deaminase activity"/>
    <property type="evidence" value="ECO:0007669"/>
    <property type="project" value="UniProtKB-EC"/>
</dbReference>
<dbReference type="InterPro" id="IPR002125">
    <property type="entry name" value="CMP_dCMP_dom"/>
</dbReference>
<comment type="cofactor">
    <cofactor evidence="1">
        <name>Zn(2+)</name>
        <dbReference type="ChEBI" id="CHEBI:29105"/>
    </cofactor>
</comment>
<dbReference type="GO" id="GO:0008270">
    <property type="term" value="F:zinc ion binding"/>
    <property type="evidence" value="ECO:0007669"/>
    <property type="project" value="InterPro"/>
</dbReference>
<dbReference type="PROSITE" id="PS51747">
    <property type="entry name" value="CYT_DCMP_DEAMINASES_2"/>
    <property type="match status" value="1"/>
</dbReference>
<dbReference type="Gene3D" id="3.40.140.10">
    <property type="entry name" value="Cytidine Deaminase, domain 2"/>
    <property type="match status" value="1"/>
</dbReference>
<evidence type="ECO:0000256" key="2">
    <source>
        <dbReference type="ARBA" id="ARBA00022801"/>
    </source>
</evidence>
<dbReference type="GO" id="GO:0005737">
    <property type="term" value="C:cytoplasm"/>
    <property type="evidence" value="ECO:0007669"/>
    <property type="project" value="TreeGrafter"/>
</dbReference>
<dbReference type="PANTHER" id="PTHR11086:SF18">
    <property type="entry name" value="DEOXYCYTIDYLATE DEAMINASE"/>
    <property type="match status" value="1"/>
</dbReference>
<proteinExistence type="predicted"/>
<accession>A0A1W1E279</accession>
<dbReference type="AlphaFoldDB" id="A0A1W1E279"/>
<keyword evidence="2 4" id="KW-0378">Hydrolase</keyword>
<evidence type="ECO:0000256" key="1">
    <source>
        <dbReference type="ARBA" id="ARBA00001947"/>
    </source>
</evidence>
<dbReference type="InterPro" id="IPR035105">
    <property type="entry name" value="Deoxycytidylate_deaminase_dom"/>
</dbReference>
<dbReference type="CDD" id="cd01286">
    <property type="entry name" value="deoxycytidylate_deaminase"/>
    <property type="match status" value="1"/>
</dbReference>
<dbReference type="PIRSF" id="PIRSF006019">
    <property type="entry name" value="dCMP_deaminase"/>
    <property type="match status" value="1"/>
</dbReference>
<feature type="domain" description="CMP/dCMP-type deaminase" evidence="3">
    <location>
        <begin position="6"/>
        <end position="132"/>
    </location>
</feature>
<name>A0A1W1E279_9ZZZZ</name>
<dbReference type="EMBL" id="FPIA01000008">
    <property type="protein sequence ID" value="SFV88074.1"/>
    <property type="molecule type" value="Genomic_DNA"/>
</dbReference>
<organism evidence="4">
    <name type="scientific">hydrothermal vent metagenome</name>
    <dbReference type="NCBI Taxonomy" id="652676"/>
    <lineage>
        <taxon>unclassified sequences</taxon>
        <taxon>metagenomes</taxon>
        <taxon>ecological metagenomes</taxon>
    </lineage>
</organism>
<dbReference type="EC" id="3.5.4.12" evidence="4"/>
<dbReference type="InterPro" id="IPR016473">
    <property type="entry name" value="dCMP_deaminase"/>
</dbReference>
<sequence>MSQLSKWDERYLNLAKEISTWSKDPSTQVGAVTVGSKKEVLSQGFNGFPRGIDDTDIRYQDKITKYKFVVHAEMNAIYNATYSGTSLDGATLYVHGLPICSECAKGIIQVGIKRVIIQKSKELDNWNASVKLSKQMFDEAGVELIIKTL</sequence>
<protein>
    <submittedName>
        <fullName evidence="4">dCMP deaminase</fullName>
        <ecNumber evidence="4">3.5.4.12</ecNumber>
    </submittedName>
</protein>
<dbReference type="InterPro" id="IPR016193">
    <property type="entry name" value="Cytidine_deaminase-like"/>
</dbReference>
<dbReference type="Pfam" id="PF00383">
    <property type="entry name" value="dCMP_cyt_deam_1"/>
    <property type="match status" value="1"/>
</dbReference>
<gene>
    <name evidence="4" type="ORF">MNB_SUP05-SYMBIONT-7-304</name>
</gene>
<reference evidence="4" key="1">
    <citation type="submission" date="2016-10" db="EMBL/GenBank/DDBJ databases">
        <authorList>
            <person name="de Groot N.N."/>
        </authorList>
    </citation>
    <scope>NUCLEOTIDE SEQUENCE</scope>
</reference>
<evidence type="ECO:0000313" key="4">
    <source>
        <dbReference type="EMBL" id="SFV88074.1"/>
    </source>
</evidence>
<dbReference type="InterPro" id="IPR015517">
    <property type="entry name" value="dCMP_deaminase-rel"/>
</dbReference>
<dbReference type="SUPFAM" id="SSF53927">
    <property type="entry name" value="Cytidine deaminase-like"/>
    <property type="match status" value="1"/>
</dbReference>